<proteinExistence type="predicted"/>
<name>A0A3S0HRG7_9BACT</name>
<dbReference type="EMBL" id="RXOF01000001">
    <property type="protein sequence ID" value="RTQ53461.1"/>
    <property type="molecule type" value="Genomic_DNA"/>
</dbReference>
<organism evidence="1 2">
    <name type="scientific">Hymenobacter gummosus</name>
    <dbReference type="NCBI Taxonomy" id="1776032"/>
    <lineage>
        <taxon>Bacteria</taxon>
        <taxon>Pseudomonadati</taxon>
        <taxon>Bacteroidota</taxon>
        <taxon>Cytophagia</taxon>
        <taxon>Cytophagales</taxon>
        <taxon>Hymenobacteraceae</taxon>
        <taxon>Hymenobacter</taxon>
    </lineage>
</organism>
<protein>
    <recommendedName>
        <fullName evidence="3">Type I restriction enzyme R protein N-terminal domain-containing protein</fullName>
    </recommendedName>
</protein>
<dbReference type="AlphaFoldDB" id="A0A3S0HRG7"/>
<evidence type="ECO:0008006" key="3">
    <source>
        <dbReference type="Google" id="ProtNLM"/>
    </source>
</evidence>
<comment type="caution">
    <text evidence="1">The sequence shown here is derived from an EMBL/GenBank/DDBJ whole genome shotgun (WGS) entry which is preliminary data.</text>
</comment>
<sequence length="333" mass="36487">MLLSSPLGTLISVIQSVRLQAVNNADLLKKNEAATRAALIDPILRALGWDTANVRMVEPEHVVANKQKLDYLLKDAAGTVAVVIEAKCLHEQLDKLGHVGAAIGYAFSLKPRRLFITDGLQWHYYSPAHSQFHPMETINLQEADAATAALELVGWLDAAQFGYFSQLQPGYPLPAPPLREPAVAEAAAAKSRARAPKVGKPTKAEAVPDGFVPLTQVNTLQLQPGQKPTQLRLPDGTVQPVKTWKDVLVRACEFVLENRPDLSIPFPDRAGKKTKLFAHQPFPAGIGSFKTQYRGQPLFIYTNYSADACLANAQYILGYMPEHQKQQALAVKL</sequence>
<gene>
    <name evidence="1" type="ORF">EJV47_01605</name>
</gene>
<keyword evidence="2" id="KW-1185">Reference proteome</keyword>
<accession>A0A3S0HRG7</accession>
<evidence type="ECO:0000313" key="2">
    <source>
        <dbReference type="Proteomes" id="UP000282184"/>
    </source>
</evidence>
<dbReference type="RefSeq" id="WP_126691388.1">
    <property type="nucleotide sequence ID" value="NZ_RXOF01000001.1"/>
</dbReference>
<reference evidence="1 2" key="1">
    <citation type="submission" date="2018-12" db="EMBL/GenBank/DDBJ databases">
        <title>Hymenobacter gummosus sp. nov., isolated from a spring.</title>
        <authorList>
            <person name="Nie L."/>
        </authorList>
    </citation>
    <scope>NUCLEOTIDE SEQUENCE [LARGE SCALE GENOMIC DNA]</scope>
    <source>
        <strain evidence="1 2">KCTC 52166</strain>
    </source>
</reference>
<dbReference type="OrthoDB" id="570928at2"/>
<dbReference type="Proteomes" id="UP000282184">
    <property type="component" value="Unassembled WGS sequence"/>
</dbReference>
<evidence type="ECO:0000313" key="1">
    <source>
        <dbReference type="EMBL" id="RTQ53461.1"/>
    </source>
</evidence>
<dbReference type="Gene3D" id="3.90.1570.30">
    <property type="match status" value="1"/>
</dbReference>